<dbReference type="EMBL" id="VWXC01000001">
    <property type="protein sequence ID" value="NIG17336.1"/>
    <property type="molecule type" value="Genomic_DNA"/>
</dbReference>
<protein>
    <submittedName>
        <fullName evidence="4">Excisionase</fullName>
    </submittedName>
</protein>
<organism evidence="4 5">
    <name type="scientific">Candidatus Pantoea communis</name>
    <dbReference type="NCBI Taxonomy" id="2608354"/>
    <lineage>
        <taxon>Bacteria</taxon>
        <taxon>Pseudomonadati</taxon>
        <taxon>Pseudomonadota</taxon>
        <taxon>Gammaproteobacteria</taxon>
        <taxon>Enterobacterales</taxon>
        <taxon>Erwiniaceae</taxon>
        <taxon>Pantoea</taxon>
    </lineage>
</organism>
<sequence>MRFITLREWNQRQIRPRSIETVLRWVRSGKLYPPPFLDGREYLIQETAIKINPANPKQFASDNNKLILRERIRQHRRA</sequence>
<feature type="domain" description="Excisionase-like" evidence="3">
    <location>
        <begin position="4"/>
        <end position="57"/>
    </location>
</feature>
<name>A0ABX0RL44_9GAMM</name>
<comment type="caution">
    <text evidence="4">The sequence shown here is derived from an EMBL/GenBank/DDBJ whole genome shotgun (WGS) entry which is preliminary data.</text>
</comment>
<accession>A0ABX0RL44</accession>
<proteinExistence type="predicted"/>
<dbReference type="Pfam" id="PF07825">
    <property type="entry name" value="Exc"/>
    <property type="match status" value="1"/>
</dbReference>
<dbReference type="InterPro" id="IPR012884">
    <property type="entry name" value="Excisionase-like"/>
</dbReference>
<evidence type="ECO:0000313" key="4">
    <source>
        <dbReference type="EMBL" id="NIG17336.1"/>
    </source>
</evidence>
<gene>
    <name evidence="4" type="ORF">F3J37_01415</name>
</gene>
<evidence type="ECO:0000256" key="2">
    <source>
        <dbReference type="ARBA" id="ARBA00023172"/>
    </source>
</evidence>
<evidence type="ECO:0000259" key="3">
    <source>
        <dbReference type="Pfam" id="PF07825"/>
    </source>
</evidence>
<dbReference type="SUPFAM" id="SSF46955">
    <property type="entry name" value="Putative DNA-binding domain"/>
    <property type="match status" value="1"/>
</dbReference>
<keyword evidence="2" id="KW-0233">DNA recombination</keyword>
<keyword evidence="5" id="KW-1185">Reference proteome</keyword>
<dbReference type="Proteomes" id="UP001515780">
    <property type="component" value="Unassembled WGS sequence"/>
</dbReference>
<dbReference type="RefSeq" id="WP_166718827.1">
    <property type="nucleotide sequence ID" value="NZ_VWXC01000001.1"/>
</dbReference>
<keyword evidence="1" id="KW-0238">DNA-binding</keyword>
<evidence type="ECO:0000256" key="1">
    <source>
        <dbReference type="ARBA" id="ARBA00023125"/>
    </source>
</evidence>
<dbReference type="InterPro" id="IPR038137">
    <property type="entry name" value="Excisionase-like_sf"/>
</dbReference>
<reference evidence="4 5" key="1">
    <citation type="journal article" date="2019" name="bioRxiv">
        <title>Bacteria contribute to plant secondary compound degradation in a generalist herbivore system.</title>
        <authorList>
            <person name="Francoeur C.B."/>
            <person name="Khadempour L."/>
            <person name="Moreira-Soto R.D."/>
            <person name="Gotting K."/>
            <person name="Book A.J."/>
            <person name="Pinto-Tomas A.A."/>
            <person name="Keefover-Ring K."/>
            <person name="Currie C.R."/>
        </authorList>
    </citation>
    <scope>NUCLEOTIDE SEQUENCE [LARGE SCALE GENOMIC DNA]</scope>
    <source>
        <strain evidence="4">Al-1710</strain>
    </source>
</reference>
<evidence type="ECO:0000313" key="5">
    <source>
        <dbReference type="Proteomes" id="UP001515780"/>
    </source>
</evidence>
<dbReference type="Gene3D" id="1.10.1660.20">
    <property type="match status" value="1"/>
</dbReference>
<dbReference type="InterPro" id="IPR009061">
    <property type="entry name" value="DNA-bd_dom_put_sf"/>
</dbReference>